<dbReference type="CDD" id="cd03257">
    <property type="entry name" value="ABC_NikE_OppD_transporters"/>
    <property type="match status" value="1"/>
</dbReference>
<dbReference type="PROSITE" id="PS50893">
    <property type="entry name" value="ABC_TRANSPORTER_2"/>
    <property type="match status" value="1"/>
</dbReference>
<evidence type="ECO:0000256" key="2">
    <source>
        <dbReference type="ARBA" id="ARBA00005417"/>
    </source>
</evidence>
<keyword evidence="9" id="KW-0472">Membrane</keyword>
<evidence type="ECO:0000259" key="10">
    <source>
        <dbReference type="PROSITE" id="PS50893"/>
    </source>
</evidence>
<dbReference type="GO" id="GO:0015833">
    <property type="term" value="P:peptide transport"/>
    <property type="evidence" value="ECO:0007669"/>
    <property type="project" value="InterPro"/>
</dbReference>
<keyword evidence="7 12" id="KW-0067">ATP-binding</keyword>
<evidence type="ECO:0000256" key="5">
    <source>
        <dbReference type="ARBA" id="ARBA00022519"/>
    </source>
</evidence>
<keyword evidence="3" id="KW-0813">Transport</keyword>
<dbReference type="Gene3D" id="3.40.50.300">
    <property type="entry name" value="P-loop containing nucleotide triphosphate hydrolases"/>
    <property type="match status" value="1"/>
</dbReference>
<keyword evidence="6" id="KW-0547">Nucleotide-binding</keyword>
<dbReference type="Pfam" id="PF08352">
    <property type="entry name" value="oligo_HPY"/>
    <property type="match status" value="1"/>
</dbReference>
<evidence type="ECO:0000256" key="9">
    <source>
        <dbReference type="ARBA" id="ARBA00023136"/>
    </source>
</evidence>
<dbReference type="PANTHER" id="PTHR43297:SF14">
    <property type="entry name" value="ATPASE AAA-TYPE CORE DOMAIN-CONTAINING PROTEIN"/>
    <property type="match status" value="1"/>
</dbReference>
<dbReference type="InterPro" id="IPR013563">
    <property type="entry name" value="Oligopep_ABC_C"/>
</dbReference>
<dbReference type="InterPro" id="IPR027417">
    <property type="entry name" value="P-loop_NTPase"/>
</dbReference>
<comment type="subcellular location">
    <subcellularLocation>
        <location evidence="1">Cell membrane</location>
        <topology evidence="1">Peripheral membrane protein</topology>
    </subcellularLocation>
</comment>
<dbReference type="GO" id="GO:0005524">
    <property type="term" value="F:ATP binding"/>
    <property type="evidence" value="ECO:0007669"/>
    <property type="project" value="UniProtKB-KW"/>
</dbReference>
<organism evidence="12 13">
    <name type="scientific">Candidatus Segetimicrobium genomatis</name>
    <dbReference type="NCBI Taxonomy" id="2569760"/>
    <lineage>
        <taxon>Bacteria</taxon>
        <taxon>Bacillati</taxon>
        <taxon>Candidatus Sysuimicrobiota</taxon>
        <taxon>Candidatus Sysuimicrobiia</taxon>
        <taxon>Candidatus Sysuimicrobiales</taxon>
        <taxon>Candidatus Segetimicrobiaceae</taxon>
        <taxon>Candidatus Segetimicrobium</taxon>
    </lineage>
</organism>
<name>A0A537LSX3_9BACT</name>
<evidence type="ECO:0000256" key="3">
    <source>
        <dbReference type="ARBA" id="ARBA00022448"/>
    </source>
</evidence>
<accession>A0A537LSX3</accession>
<keyword evidence="5" id="KW-0997">Cell inner membrane</keyword>
<dbReference type="GO" id="GO:0016887">
    <property type="term" value="F:ATP hydrolysis activity"/>
    <property type="evidence" value="ECO:0007669"/>
    <property type="project" value="InterPro"/>
</dbReference>
<dbReference type="Proteomes" id="UP000315217">
    <property type="component" value="Unassembled WGS sequence"/>
</dbReference>
<comment type="similarity">
    <text evidence="2">Belongs to the ABC transporter superfamily.</text>
</comment>
<dbReference type="InterPro" id="IPR050388">
    <property type="entry name" value="ABC_Ni/Peptide_Import"/>
</dbReference>
<reference evidence="13 14" key="1">
    <citation type="journal article" date="2019" name="Nat. Microbiol.">
        <title>Mediterranean grassland soil C-N compound turnover is dependent on rainfall and depth, and is mediated by genomically divergent microorganisms.</title>
        <authorList>
            <person name="Diamond S."/>
            <person name="Andeer P.F."/>
            <person name="Li Z."/>
            <person name="Crits-Christoph A."/>
            <person name="Burstein D."/>
            <person name="Anantharaman K."/>
            <person name="Lane K.R."/>
            <person name="Thomas B.C."/>
            <person name="Pan C."/>
            <person name="Northen T.R."/>
            <person name="Banfield J.F."/>
        </authorList>
    </citation>
    <scope>NUCLEOTIDE SEQUENCE [LARGE SCALE GENOMIC DNA]</scope>
    <source>
        <strain evidence="12">NP_1</strain>
        <strain evidence="11">NP_2</strain>
    </source>
</reference>
<dbReference type="Proteomes" id="UP000318661">
    <property type="component" value="Unassembled WGS sequence"/>
</dbReference>
<evidence type="ECO:0000313" key="12">
    <source>
        <dbReference type="EMBL" id="TMJ11114.1"/>
    </source>
</evidence>
<protein>
    <submittedName>
        <fullName evidence="12">ABC transporter ATP-binding protein</fullName>
    </submittedName>
</protein>
<dbReference type="AlphaFoldDB" id="A0A537LSX3"/>
<proteinExistence type="inferred from homology"/>
<dbReference type="FunFam" id="3.40.50.300:FF:000016">
    <property type="entry name" value="Oligopeptide ABC transporter ATP-binding component"/>
    <property type="match status" value="1"/>
</dbReference>
<dbReference type="InterPro" id="IPR003439">
    <property type="entry name" value="ABC_transporter-like_ATP-bd"/>
</dbReference>
<dbReference type="PANTHER" id="PTHR43297">
    <property type="entry name" value="OLIGOPEPTIDE TRANSPORT ATP-BINDING PROTEIN APPD"/>
    <property type="match status" value="1"/>
</dbReference>
<evidence type="ECO:0000256" key="1">
    <source>
        <dbReference type="ARBA" id="ARBA00004202"/>
    </source>
</evidence>
<dbReference type="EMBL" id="VBAI01000077">
    <property type="protein sequence ID" value="TMJ11114.1"/>
    <property type="molecule type" value="Genomic_DNA"/>
</dbReference>
<sequence length="319" mass="34935">MLGIAGLTIEFATRRGAARVVDDVTLDVWPQEIVGLIGESGSGKTMTALAVLGLLPRTARITTGDIRLSGASLLGLPEAQLRTIRGRQIAMIPQNPMSALNPVLRVGAQVGEPYVLHRGADWKTALTQAVRRLADVHLPLPDERASEYPHQFSGGMQQRAMTAMAIALDPPLLVADEPTTALDVTIQAQILRLLREIRDEHHTSMLFITHDLAVVAEMCDWVYVMYAGRILEQGSVERIFARPGHPYTQALLRATPTGEAAQAELISIPGSIPSPVDLPRGCRFVDRCPYRFKHCDEEPPLLTVEADHTARCWLVETHG</sequence>
<evidence type="ECO:0000313" key="11">
    <source>
        <dbReference type="EMBL" id="TMJ06951.1"/>
    </source>
</evidence>
<evidence type="ECO:0000313" key="14">
    <source>
        <dbReference type="Proteomes" id="UP000318661"/>
    </source>
</evidence>
<evidence type="ECO:0000313" key="13">
    <source>
        <dbReference type="Proteomes" id="UP000315217"/>
    </source>
</evidence>
<dbReference type="NCBIfam" id="TIGR01727">
    <property type="entry name" value="oligo_HPY"/>
    <property type="match status" value="1"/>
</dbReference>
<dbReference type="GO" id="GO:0005886">
    <property type="term" value="C:plasma membrane"/>
    <property type="evidence" value="ECO:0007669"/>
    <property type="project" value="UniProtKB-SubCell"/>
</dbReference>
<dbReference type="SUPFAM" id="SSF52540">
    <property type="entry name" value="P-loop containing nucleoside triphosphate hydrolases"/>
    <property type="match status" value="1"/>
</dbReference>
<dbReference type="Pfam" id="PF00005">
    <property type="entry name" value="ABC_tran"/>
    <property type="match status" value="1"/>
</dbReference>
<feature type="domain" description="ABC transporter" evidence="10">
    <location>
        <begin position="4"/>
        <end position="252"/>
    </location>
</feature>
<gene>
    <name evidence="12" type="ORF">E6G98_05820</name>
    <name evidence="11" type="ORF">E6G99_08290</name>
</gene>
<keyword evidence="8" id="KW-1278">Translocase</keyword>
<comment type="caution">
    <text evidence="12">The sequence shown here is derived from an EMBL/GenBank/DDBJ whole genome shotgun (WGS) entry which is preliminary data.</text>
</comment>
<evidence type="ECO:0000256" key="7">
    <source>
        <dbReference type="ARBA" id="ARBA00022840"/>
    </source>
</evidence>
<keyword evidence="4" id="KW-1003">Cell membrane</keyword>
<dbReference type="InterPro" id="IPR003593">
    <property type="entry name" value="AAA+_ATPase"/>
</dbReference>
<evidence type="ECO:0000256" key="4">
    <source>
        <dbReference type="ARBA" id="ARBA00022475"/>
    </source>
</evidence>
<dbReference type="EMBL" id="VBAJ01000211">
    <property type="protein sequence ID" value="TMJ06951.1"/>
    <property type="molecule type" value="Genomic_DNA"/>
</dbReference>
<evidence type="ECO:0000256" key="8">
    <source>
        <dbReference type="ARBA" id="ARBA00022967"/>
    </source>
</evidence>
<dbReference type="SMART" id="SM00382">
    <property type="entry name" value="AAA"/>
    <property type="match status" value="1"/>
</dbReference>
<evidence type="ECO:0000256" key="6">
    <source>
        <dbReference type="ARBA" id="ARBA00022741"/>
    </source>
</evidence>